<organism evidence="20 21">
    <name type="scientific">Bimuria novae-zelandiae CBS 107.79</name>
    <dbReference type="NCBI Taxonomy" id="1447943"/>
    <lineage>
        <taxon>Eukaryota</taxon>
        <taxon>Fungi</taxon>
        <taxon>Dikarya</taxon>
        <taxon>Ascomycota</taxon>
        <taxon>Pezizomycotina</taxon>
        <taxon>Dothideomycetes</taxon>
        <taxon>Pleosporomycetidae</taxon>
        <taxon>Pleosporales</taxon>
        <taxon>Massarineae</taxon>
        <taxon>Didymosphaeriaceae</taxon>
        <taxon>Bimuria</taxon>
    </lineage>
</organism>
<comment type="catalytic activity">
    <reaction evidence="11">
        <text>Random hydrolysis of (1-&gt;6)-linkages in (1-&gt;6)-beta-D-glucans.</text>
        <dbReference type="EC" id="3.2.1.75"/>
    </reaction>
</comment>
<dbReference type="EMBL" id="ML976681">
    <property type="protein sequence ID" value="KAF1973296.1"/>
    <property type="molecule type" value="Genomic_DNA"/>
</dbReference>
<evidence type="ECO:0000256" key="5">
    <source>
        <dbReference type="ARBA" id="ARBA00022801"/>
    </source>
</evidence>
<gene>
    <name evidence="20" type="ORF">BU23DRAFT_533363</name>
</gene>
<dbReference type="Gene3D" id="3.20.20.80">
    <property type="entry name" value="Glycosidases"/>
    <property type="match status" value="1"/>
</dbReference>
<evidence type="ECO:0000256" key="4">
    <source>
        <dbReference type="ARBA" id="ARBA00022729"/>
    </source>
</evidence>
<dbReference type="GO" id="GO:0004338">
    <property type="term" value="F:glucan exo-1,3-beta-glucosidase activity"/>
    <property type="evidence" value="ECO:0007669"/>
    <property type="project" value="TreeGrafter"/>
</dbReference>
<evidence type="ECO:0000256" key="16">
    <source>
        <dbReference type="ARBA" id="ARBA00043257"/>
    </source>
</evidence>
<dbReference type="GO" id="GO:0009251">
    <property type="term" value="P:glucan catabolic process"/>
    <property type="evidence" value="ECO:0007669"/>
    <property type="project" value="TreeGrafter"/>
</dbReference>
<evidence type="ECO:0000256" key="14">
    <source>
        <dbReference type="ARBA" id="ARBA00041472"/>
    </source>
</evidence>
<evidence type="ECO:0000256" key="2">
    <source>
        <dbReference type="ARBA" id="ARBA00005641"/>
    </source>
</evidence>
<proteinExistence type="inferred from homology"/>
<dbReference type="InterPro" id="IPR001547">
    <property type="entry name" value="Glyco_hydro_5"/>
</dbReference>
<evidence type="ECO:0000256" key="11">
    <source>
        <dbReference type="ARBA" id="ARBA00036633"/>
    </source>
</evidence>
<dbReference type="PANTHER" id="PTHR31297">
    <property type="entry name" value="GLUCAN ENDO-1,6-BETA-GLUCOSIDASE B"/>
    <property type="match status" value="1"/>
</dbReference>
<dbReference type="Proteomes" id="UP000800036">
    <property type="component" value="Unassembled WGS sequence"/>
</dbReference>
<keyword evidence="6" id="KW-0325">Glycoprotein</keyword>
<evidence type="ECO:0000259" key="19">
    <source>
        <dbReference type="Pfam" id="PF00150"/>
    </source>
</evidence>
<dbReference type="GO" id="GO:0005576">
    <property type="term" value="C:extracellular region"/>
    <property type="evidence" value="ECO:0007669"/>
    <property type="project" value="UniProtKB-SubCell"/>
</dbReference>
<keyword evidence="9" id="KW-0961">Cell wall biogenesis/degradation</keyword>
<comment type="function">
    <text evidence="12">Beta-glucanases participate in the metabolism of beta-glucan, the main structural component of the cell wall. Acts on lutean, pustulan and 1,6-oligo-beta-D-glucosides.</text>
</comment>
<protein>
    <recommendedName>
        <fullName evidence="13">glucan endo-1,6-beta-glucosidase</fullName>
        <ecNumber evidence="13">3.2.1.75</ecNumber>
    </recommendedName>
    <alternativeName>
        <fullName evidence="15">Beta-1,6-glucanase B</fullName>
    </alternativeName>
    <alternativeName>
        <fullName evidence="14">Endo-1,6-beta-D-glucanase B</fullName>
    </alternativeName>
    <alternativeName>
        <fullName evidence="16">Endo-1,6-beta-glucanase B</fullName>
    </alternativeName>
</protein>
<keyword evidence="3" id="KW-0964">Secreted</keyword>
<accession>A0A6A5VE34</accession>
<dbReference type="GO" id="GO:0046557">
    <property type="term" value="F:glucan endo-1,6-beta-glucosidase activity"/>
    <property type="evidence" value="ECO:0007669"/>
    <property type="project" value="UniProtKB-EC"/>
</dbReference>
<dbReference type="InterPro" id="IPR050386">
    <property type="entry name" value="Glycosyl_hydrolase_5"/>
</dbReference>
<evidence type="ECO:0000313" key="21">
    <source>
        <dbReference type="Proteomes" id="UP000800036"/>
    </source>
</evidence>
<evidence type="ECO:0000256" key="7">
    <source>
        <dbReference type="ARBA" id="ARBA00023277"/>
    </source>
</evidence>
<evidence type="ECO:0000256" key="10">
    <source>
        <dbReference type="ARBA" id="ARBA00023326"/>
    </source>
</evidence>
<dbReference type="InterPro" id="IPR017853">
    <property type="entry name" value="GH"/>
</dbReference>
<feature type="chain" id="PRO_5025639816" description="glucan endo-1,6-beta-glucosidase" evidence="18">
    <location>
        <begin position="18"/>
        <end position="406"/>
    </location>
</feature>
<dbReference type="OrthoDB" id="1887033at2759"/>
<feature type="signal peptide" evidence="18">
    <location>
        <begin position="1"/>
        <end position="17"/>
    </location>
</feature>
<comment type="similarity">
    <text evidence="2 17">Belongs to the glycosyl hydrolase 5 (cellulase A) family.</text>
</comment>
<comment type="subcellular location">
    <subcellularLocation>
        <location evidence="1">Secreted</location>
    </subcellularLocation>
</comment>
<keyword evidence="8 17" id="KW-0326">Glycosidase</keyword>
<dbReference type="SUPFAM" id="SSF51445">
    <property type="entry name" value="(Trans)glycosidases"/>
    <property type="match status" value="1"/>
</dbReference>
<name>A0A6A5VE34_9PLEO</name>
<keyword evidence="21" id="KW-1185">Reference proteome</keyword>
<keyword evidence="7" id="KW-0119">Carbohydrate metabolism</keyword>
<evidence type="ECO:0000256" key="9">
    <source>
        <dbReference type="ARBA" id="ARBA00023316"/>
    </source>
</evidence>
<sequence>MRGSLLSLLTLTSAVSAWLPAERGLFKSETRSLSIGQGRSINRRYNPDKIRGVNLGSLFIVEPWMMGQAWSEMGCGDQKSEFDCVLKLGQDAADAAFKQHWDTWITEEDLDKMKQLGLNAVRVPVGYWMVEELVDASEHFPRGGLEYMDRLAGWAAARDMYVVLDLHGAPFSQEIHQPFTGQYSEEAGFYQTSQYERAYTFLQKMTERIHQNDAYRTTGMIEVLNEPQRTHDSLIPEFYATAYSKIRETEANLGVSEDRKLTIQYMAESWGAGNPRNVLGDKNDVAFDDHRYLKWAQIEQSKPSYIATSCGDTFGGNNNSPIVVGEWSLAVDSNQEMNADWEPQGNKDWYKQWWGAQVQAYEKGLGWFFWSWKVQLGDDYRWGYRNAVEAGVIPSNPDEAAGLAKC</sequence>
<reference evidence="20" key="1">
    <citation type="journal article" date="2020" name="Stud. Mycol.">
        <title>101 Dothideomycetes genomes: a test case for predicting lifestyles and emergence of pathogens.</title>
        <authorList>
            <person name="Haridas S."/>
            <person name="Albert R."/>
            <person name="Binder M."/>
            <person name="Bloem J."/>
            <person name="Labutti K."/>
            <person name="Salamov A."/>
            <person name="Andreopoulos B."/>
            <person name="Baker S."/>
            <person name="Barry K."/>
            <person name="Bills G."/>
            <person name="Bluhm B."/>
            <person name="Cannon C."/>
            <person name="Castanera R."/>
            <person name="Culley D."/>
            <person name="Daum C."/>
            <person name="Ezra D."/>
            <person name="Gonzalez J."/>
            <person name="Henrissat B."/>
            <person name="Kuo A."/>
            <person name="Liang C."/>
            <person name="Lipzen A."/>
            <person name="Lutzoni F."/>
            <person name="Magnuson J."/>
            <person name="Mondo S."/>
            <person name="Nolan M."/>
            <person name="Ohm R."/>
            <person name="Pangilinan J."/>
            <person name="Park H.-J."/>
            <person name="Ramirez L."/>
            <person name="Alfaro M."/>
            <person name="Sun H."/>
            <person name="Tritt A."/>
            <person name="Yoshinaga Y."/>
            <person name="Zwiers L.-H."/>
            <person name="Turgeon B."/>
            <person name="Goodwin S."/>
            <person name="Spatafora J."/>
            <person name="Crous P."/>
            <person name="Grigoriev I."/>
        </authorList>
    </citation>
    <scope>NUCLEOTIDE SEQUENCE</scope>
    <source>
        <strain evidence="20">CBS 107.79</strain>
    </source>
</reference>
<dbReference type="PANTHER" id="PTHR31297:SF39">
    <property type="entry name" value="GLUCAN ENDO-1,6-BETA-GLUCOSIDASE B"/>
    <property type="match status" value="1"/>
</dbReference>
<dbReference type="AlphaFoldDB" id="A0A6A5VE34"/>
<dbReference type="EC" id="3.2.1.75" evidence="13"/>
<evidence type="ECO:0000313" key="20">
    <source>
        <dbReference type="EMBL" id="KAF1973296.1"/>
    </source>
</evidence>
<keyword evidence="10" id="KW-0624">Polysaccharide degradation</keyword>
<evidence type="ECO:0000256" key="6">
    <source>
        <dbReference type="ARBA" id="ARBA00023180"/>
    </source>
</evidence>
<evidence type="ECO:0000256" key="18">
    <source>
        <dbReference type="SAM" id="SignalP"/>
    </source>
</evidence>
<evidence type="ECO:0000256" key="1">
    <source>
        <dbReference type="ARBA" id="ARBA00004613"/>
    </source>
</evidence>
<dbReference type="GO" id="GO:0009986">
    <property type="term" value="C:cell surface"/>
    <property type="evidence" value="ECO:0007669"/>
    <property type="project" value="TreeGrafter"/>
</dbReference>
<evidence type="ECO:0000256" key="3">
    <source>
        <dbReference type="ARBA" id="ARBA00022525"/>
    </source>
</evidence>
<evidence type="ECO:0000256" key="13">
    <source>
        <dbReference type="ARBA" id="ARBA00038935"/>
    </source>
</evidence>
<feature type="domain" description="Glycoside hydrolase family 5" evidence="19">
    <location>
        <begin position="96"/>
        <end position="373"/>
    </location>
</feature>
<keyword evidence="4 18" id="KW-0732">Signal</keyword>
<dbReference type="GO" id="GO:0071555">
    <property type="term" value="P:cell wall organization"/>
    <property type="evidence" value="ECO:0007669"/>
    <property type="project" value="UniProtKB-KW"/>
</dbReference>
<evidence type="ECO:0000256" key="15">
    <source>
        <dbReference type="ARBA" id="ARBA00042025"/>
    </source>
</evidence>
<evidence type="ECO:0000256" key="17">
    <source>
        <dbReference type="RuleBase" id="RU361153"/>
    </source>
</evidence>
<keyword evidence="5 17" id="KW-0378">Hydrolase</keyword>
<evidence type="ECO:0000256" key="8">
    <source>
        <dbReference type="ARBA" id="ARBA00023295"/>
    </source>
</evidence>
<evidence type="ECO:0000256" key="12">
    <source>
        <dbReference type="ARBA" id="ARBA00037628"/>
    </source>
</evidence>
<dbReference type="Pfam" id="PF00150">
    <property type="entry name" value="Cellulase"/>
    <property type="match status" value="1"/>
</dbReference>